<dbReference type="OrthoDB" id="4207132at2759"/>
<dbReference type="GeneID" id="34614590"/>
<sequence>MEPWMEPCSWFRKSQVAPGTVISLTSPTRSSWRIISKRNEKEVQMSEEAVQRGSRPFFAAAKLLCQNERDSRKQALTRIYQQIPWTGTEVEPVHYDDDGLVPGGYLTYLVWEIVPGVRLGDSLDVSPFWELLREQRDAARTAFVSGYSQMMTLGYYPMFAGPRNLVWNGETKTLYFIGFLEWKLEKTEYKWDMTFLPEYDLAKAPDYKWERVWNGDTSGWGF</sequence>
<dbReference type="VEuPathDB" id="FungiDB:ASPZODRAFT_28242"/>
<dbReference type="STRING" id="1073090.A0A1L9S8V1"/>
<evidence type="ECO:0008006" key="3">
    <source>
        <dbReference type="Google" id="ProtNLM"/>
    </source>
</evidence>
<protein>
    <recommendedName>
        <fullName evidence="3">Aminoglycoside phosphotransferase domain-containing protein</fullName>
    </recommendedName>
</protein>
<dbReference type="Proteomes" id="UP000184188">
    <property type="component" value="Unassembled WGS sequence"/>
</dbReference>
<dbReference type="RefSeq" id="XP_022578097.1">
    <property type="nucleotide sequence ID" value="XM_022728126.1"/>
</dbReference>
<dbReference type="AlphaFoldDB" id="A0A1L9S8V1"/>
<gene>
    <name evidence="1" type="ORF">ASPZODRAFT_28242</name>
</gene>
<reference evidence="2" key="1">
    <citation type="journal article" date="2017" name="Genome Biol.">
        <title>Comparative genomics reveals high biological diversity and specific adaptations in the industrially and medically important fungal genus Aspergillus.</title>
        <authorList>
            <person name="de Vries R.P."/>
            <person name="Riley R."/>
            <person name="Wiebenga A."/>
            <person name="Aguilar-Osorio G."/>
            <person name="Amillis S."/>
            <person name="Uchima C.A."/>
            <person name="Anderluh G."/>
            <person name="Asadollahi M."/>
            <person name="Askin M."/>
            <person name="Barry K."/>
            <person name="Battaglia E."/>
            <person name="Bayram O."/>
            <person name="Benocci T."/>
            <person name="Braus-Stromeyer S.A."/>
            <person name="Caldana C."/>
            <person name="Canovas D."/>
            <person name="Cerqueira G.C."/>
            <person name="Chen F."/>
            <person name="Chen W."/>
            <person name="Choi C."/>
            <person name="Clum A."/>
            <person name="Dos Santos R.A."/>
            <person name="Damasio A.R."/>
            <person name="Diallinas G."/>
            <person name="Emri T."/>
            <person name="Fekete E."/>
            <person name="Flipphi M."/>
            <person name="Freyberg S."/>
            <person name="Gallo A."/>
            <person name="Gournas C."/>
            <person name="Habgood R."/>
            <person name="Hainaut M."/>
            <person name="Harispe M.L."/>
            <person name="Henrissat B."/>
            <person name="Hilden K.S."/>
            <person name="Hope R."/>
            <person name="Hossain A."/>
            <person name="Karabika E."/>
            <person name="Karaffa L."/>
            <person name="Karanyi Z."/>
            <person name="Krasevec N."/>
            <person name="Kuo A."/>
            <person name="Kusch H."/>
            <person name="LaButti K."/>
            <person name="Lagendijk E.L."/>
            <person name="Lapidus A."/>
            <person name="Levasseur A."/>
            <person name="Lindquist E."/>
            <person name="Lipzen A."/>
            <person name="Logrieco A.F."/>
            <person name="MacCabe A."/>
            <person name="Maekelae M.R."/>
            <person name="Malavazi I."/>
            <person name="Melin P."/>
            <person name="Meyer V."/>
            <person name="Mielnichuk N."/>
            <person name="Miskei M."/>
            <person name="Molnar A.P."/>
            <person name="Mule G."/>
            <person name="Ngan C.Y."/>
            <person name="Orejas M."/>
            <person name="Orosz E."/>
            <person name="Ouedraogo J.P."/>
            <person name="Overkamp K.M."/>
            <person name="Park H.-S."/>
            <person name="Perrone G."/>
            <person name="Piumi F."/>
            <person name="Punt P.J."/>
            <person name="Ram A.F."/>
            <person name="Ramon A."/>
            <person name="Rauscher S."/>
            <person name="Record E."/>
            <person name="Riano-Pachon D.M."/>
            <person name="Robert V."/>
            <person name="Roehrig J."/>
            <person name="Ruller R."/>
            <person name="Salamov A."/>
            <person name="Salih N.S."/>
            <person name="Samson R.A."/>
            <person name="Sandor E."/>
            <person name="Sanguinetti M."/>
            <person name="Schuetze T."/>
            <person name="Sepcic K."/>
            <person name="Shelest E."/>
            <person name="Sherlock G."/>
            <person name="Sophianopoulou V."/>
            <person name="Squina F.M."/>
            <person name="Sun H."/>
            <person name="Susca A."/>
            <person name="Todd R.B."/>
            <person name="Tsang A."/>
            <person name="Unkles S.E."/>
            <person name="van de Wiele N."/>
            <person name="van Rossen-Uffink D."/>
            <person name="Oliveira J.V."/>
            <person name="Vesth T.C."/>
            <person name="Visser J."/>
            <person name="Yu J.-H."/>
            <person name="Zhou M."/>
            <person name="Andersen M.R."/>
            <person name="Archer D.B."/>
            <person name="Baker S.E."/>
            <person name="Benoit I."/>
            <person name="Brakhage A.A."/>
            <person name="Braus G.H."/>
            <person name="Fischer R."/>
            <person name="Frisvad J.C."/>
            <person name="Goldman G.H."/>
            <person name="Houbraken J."/>
            <person name="Oakley B."/>
            <person name="Pocsi I."/>
            <person name="Scazzocchio C."/>
            <person name="Seiboth B."/>
            <person name="vanKuyk P.A."/>
            <person name="Wortman J."/>
            <person name="Dyer P.S."/>
            <person name="Grigoriev I.V."/>
        </authorList>
    </citation>
    <scope>NUCLEOTIDE SEQUENCE [LARGE SCALE GENOMIC DNA]</scope>
    <source>
        <strain evidence="2">CBS 506.65</strain>
    </source>
</reference>
<evidence type="ECO:0000313" key="2">
    <source>
        <dbReference type="Proteomes" id="UP000184188"/>
    </source>
</evidence>
<dbReference type="EMBL" id="KV878351">
    <property type="protein sequence ID" value="OJJ43587.1"/>
    <property type="molecule type" value="Genomic_DNA"/>
</dbReference>
<organism evidence="1 2">
    <name type="scientific">Penicilliopsis zonata CBS 506.65</name>
    <dbReference type="NCBI Taxonomy" id="1073090"/>
    <lineage>
        <taxon>Eukaryota</taxon>
        <taxon>Fungi</taxon>
        <taxon>Dikarya</taxon>
        <taxon>Ascomycota</taxon>
        <taxon>Pezizomycotina</taxon>
        <taxon>Eurotiomycetes</taxon>
        <taxon>Eurotiomycetidae</taxon>
        <taxon>Eurotiales</taxon>
        <taxon>Aspergillaceae</taxon>
        <taxon>Penicilliopsis</taxon>
    </lineage>
</organism>
<name>A0A1L9S8V1_9EURO</name>
<keyword evidence="2" id="KW-1185">Reference proteome</keyword>
<evidence type="ECO:0000313" key="1">
    <source>
        <dbReference type="EMBL" id="OJJ43587.1"/>
    </source>
</evidence>
<accession>A0A1L9S8V1</accession>
<proteinExistence type="predicted"/>